<organism evidence="1 2">
    <name type="scientific">Caldimonas thermodepolymerans</name>
    <dbReference type="NCBI Taxonomy" id="215580"/>
    <lineage>
        <taxon>Bacteria</taxon>
        <taxon>Pseudomonadati</taxon>
        <taxon>Pseudomonadota</taxon>
        <taxon>Betaproteobacteria</taxon>
        <taxon>Burkholderiales</taxon>
        <taxon>Sphaerotilaceae</taxon>
        <taxon>Caldimonas</taxon>
    </lineage>
</organism>
<reference evidence="1 2" key="1">
    <citation type="submission" date="2018-02" db="EMBL/GenBank/DDBJ databases">
        <title>Reclassifiation of [Polyangium] brachysporum DSM 7029 as Guopingzhaonella breviflexa gen. nov., sp. nov., a member of the family Comamonadaceae.</title>
        <authorList>
            <person name="Tang B."/>
        </authorList>
    </citation>
    <scope>NUCLEOTIDE SEQUENCE [LARGE SCALE GENOMIC DNA]</scope>
    <source>
        <strain evidence="1 2">DSM 15344</strain>
    </source>
</reference>
<evidence type="ECO:0000313" key="1">
    <source>
        <dbReference type="EMBL" id="PPE71484.1"/>
    </source>
</evidence>
<dbReference type="EMBL" id="PSNY01000001">
    <property type="protein sequence ID" value="PPE71484.1"/>
    <property type="molecule type" value="Genomic_DNA"/>
</dbReference>
<accession>A0A2S5T8Z3</accession>
<gene>
    <name evidence="1" type="ORF">C1702_00325</name>
</gene>
<proteinExistence type="predicted"/>
<dbReference type="Proteomes" id="UP000239406">
    <property type="component" value="Unassembled WGS sequence"/>
</dbReference>
<dbReference type="RefSeq" id="WP_104355678.1">
    <property type="nucleotide sequence ID" value="NZ_CP064338.1"/>
</dbReference>
<comment type="caution">
    <text evidence="1">The sequence shown here is derived from an EMBL/GenBank/DDBJ whole genome shotgun (WGS) entry which is preliminary data.</text>
</comment>
<name>A0A2S5T8Z3_9BURK</name>
<keyword evidence="2" id="KW-1185">Reference proteome</keyword>
<evidence type="ECO:0000313" key="2">
    <source>
        <dbReference type="Proteomes" id="UP000239406"/>
    </source>
</evidence>
<protein>
    <submittedName>
        <fullName evidence="1">Uncharacterized protein</fullName>
    </submittedName>
</protein>
<dbReference type="AlphaFoldDB" id="A0A2S5T8Z3"/>
<sequence length="74" mass="8020">MSKKYLHIRENVVVAITLPGESFMQYGAIVEVPFDTKVGVGDVYPEGAKREAAITDVNAAKQEGTAEAPKRKKA</sequence>